<protein>
    <recommendedName>
        <fullName evidence="5">HTH lysR-type domain-containing protein</fullName>
    </recommendedName>
</protein>
<dbReference type="GO" id="GO:0006351">
    <property type="term" value="P:DNA-templated transcription"/>
    <property type="evidence" value="ECO:0007669"/>
    <property type="project" value="TreeGrafter"/>
</dbReference>
<sequence>MEDLNDLYYFTEVAQRGGFSAAARVLQIPKSRLSRRIAELEQRLGARLMQRSTRRLHLTPIGEDFLARCKAMVIEAQAAQELIERGVAEPRGRLRISCPISLAQGALALALPAFQARFPKVQIELEATNRRVDVIAEGIDVAIRARAAAAQSAELVSKPLGVSRRYLVASRSLVESIGTPQTITDLQGFPSLAQTSADGRYFWKLSGPGSEAGSSPEPVSVEHHPRLITDEMTVLREAAIAGVGLVQLPQLLCEDALADGRLLILLPDWKAEHDLIHAAYFSRRQNIPAVQEFLRFLGEQIGPLLPQPD</sequence>
<evidence type="ECO:0000256" key="3">
    <source>
        <dbReference type="ARBA" id="ARBA00023125"/>
    </source>
</evidence>
<dbReference type="FunFam" id="1.10.10.10:FF:000001">
    <property type="entry name" value="LysR family transcriptional regulator"/>
    <property type="match status" value="1"/>
</dbReference>
<dbReference type="STRING" id="1172194.WQQ_37600"/>
<keyword evidence="4" id="KW-0804">Transcription</keyword>
<name>I8T3T1_9GAMM</name>
<comment type="similarity">
    <text evidence="1">Belongs to the LysR transcriptional regulatory family.</text>
</comment>
<gene>
    <name evidence="6" type="ORF">WQQ_37600</name>
</gene>
<dbReference type="RefSeq" id="WP_007186695.1">
    <property type="nucleotide sequence ID" value="NZ_AKGD01000003.1"/>
</dbReference>
<dbReference type="SUPFAM" id="SSF53850">
    <property type="entry name" value="Periplasmic binding protein-like II"/>
    <property type="match status" value="1"/>
</dbReference>
<accession>I8T3T1</accession>
<dbReference type="Gene3D" id="3.40.190.290">
    <property type="match status" value="1"/>
</dbReference>
<dbReference type="PANTHER" id="PTHR30537">
    <property type="entry name" value="HTH-TYPE TRANSCRIPTIONAL REGULATOR"/>
    <property type="match status" value="1"/>
</dbReference>
<keyword evidence="3" id="KW-0238">DNA-binding</keyword>
<dbReference type="OrthoDB" id="9810065at2"/>
<dbReference type="InterPro" id="IPR058163">
    <property type="entry name" value="LysR-type_TF_proteobact-type"/>
</dbReference>
<evidence type="ECO:0000313" key="7">
    <source>
        <dbReference type="Proteomes" id="UP000003704"/>
    </source>
</evidence>
<dbReference type="Proteomes" id="UP000003704">
    <property type="component" value="Unassembled WGS sequence"/>
</dbReference>
<feature type="domain" description="HTH lysR-type" evidence="5">
    <location>
        <begin position="1"/>
        <end position="59"/>
    </location>
</feature>
<keyword evidence="7" id="KW-1185">Reference proteome</keyword>
<organism evidence="6 7">
    <name type="scientific">Hydrocarboniphaga effusa AP103</name>
    <dbReference type="NCBI Taxonomy" id="1172194"/>
    <lineage>
        <taxon>Bacteria</taxon>
        <taxon>Pseudomonadati</taxon>
        <taxon>Pseudomonadota</taxon>
        <taxon>Gammaproteobacteria</taxon>
        <taxon>Nevskiales</taxon>
        <taxon>Nevskiaceae</taxon>
        <taxon>Hydrocarboniphaga</taxon>
    </lineage>
</organism>
<dbReference type="GO" id="GO:0003700">
    <property type="term" value="F:DNA-binding transcription factor activity"/>
    <property type="evidence" value="ECO:0007669"/>
    <property type="project" value="InterPro"/>
</dbReference>
<dbReference type="InterPro" id="IPR036388">
    <property type="entry name" value="WH-like_DNA-bd_sf"/>
</dbReference>
<evidence type="ECO:0000313" key="6">
    <source>
        <dbReference type="EMBL" id="EIT68565.1"/>
    </source>
</evidence>
<evidence type="ECO:0000256" key="2">
    <source>
        <dbReference type="ARBA" id="ARBA00023015"/>
    </source>
</evidence>
<evidence type="ECO:0000256" key="1">
    <source>
        <dbReference type="ARBA" id="ARBA00009437"/>
    </source>
</evidence>
<dbReference type="Pfam" id="PF00126">
    <property type="entry name" value="HTH_1"/>
    <property type="match status" value="1"/>
</dbReference>
<dbReference type="PROSITE" id="PS50931">
    <property type="entry name" value="HTH_LYSR"/>
    <property type="match status" value="1"/>
</dbReference>
<dbReference type="SUPFAM" id="SSF46785">
    <property type="entry name" value="Winged helix' DNA-binding domain"/>
    <property type="match status" value="1"/>
</dbReference>
<dbReference type="Gene3D" id="1.10.10.10">
    <property type="entry name" value="Winged helix-like DNA-binding domain superfamily/Winged helix DNA-binding domain"/>
    <property type="match status" value="1"/>
</dbReference>
<keyword evidence="2" id="KW-0805">Transcription regulation</keyword>
<dbReference type="InterPro" id="IPR000847">
    <property type="entry name" value="LysR_HTH_N"/>
</dbReference>
<comment type="caution">
    <text evidence="6">The sequence shown here is derived from an EMBL/GenBank/DDBJ whole genome shotgun (WGS) entry which is preliminary data.</text>
</comment>
<dbReference type="EMBL" id="AKGD01000003">
    <property type="protein sequence ID" value="EIT68565.1"/>
    <property type="molecule type" value="Genomic_DNA"/>
</dbReference>
<dbReference type="GO" id="GO:0043565">
    <property type="term" value="F:sequence-specific DNA binding"/>
    <property type="evidence" value="ECO:0007669"/>
    <property type="project" value="TreeGrafter"/>
</dbReference>
<reference evidence="6 7" key="1">
    <citation type="journal article" date="2012" name="J. Bacteriol.">
        <title>Genome Sequence of n-Alkane-Degrading Hydrocarboniphaga effusa Strain AP103T (ATCC BAA-332T).</title>
        <authorList>
            <person name="Chang H.K."/>
            <person name="Zylstra G.J."/>
            <person name="Chae J.C."/>
        </authorList>
    </citation>
    <scope>NUCLEOTIDE SEQUENCE [LARGE SCALE GENOMIC DNA]</scope>
    <source>
        <strain evidence="6 7">AP103</strain>
    </source>
</reference>
<dbReference type="InterPro" id="IPR036390">
    <property type="entry name" value="WH_DNA-bd_sf"/>
</dbReference>
<dbReference type="AlphaFoldDB" id="I8T3T1"/>
<dbReference type="PANTHER" id="PTHR30537:SF31">
    <property type="entry name" value="TRANSCRIPTIONAL REGULATOR, LYSR FAMILY"/>
    <property type="match status" value="1"/>
</dbReference>
<evidence type="ECO:0000259" key="5">
    <source>
        <dbReference type="PROSITE" id="PS50931"/>
    </source>
</evidence>
<proteinExistence type="inferred from homology"/>
<evidence type="ECO:0000256" key="4">
    <source>
        <dbReference type="ARBA" id="ARBA00023163"/>
    </source>
</evidence>
<dbReference type="PATRIC" id="fig|1172194.4.peg.3648"/>
<dbReference type="Pfam" id="PF03466">
    <property type="entry name" value="LysR_substrate"/>
    <property type="match status" value="1"/>
</dbReference>
<dbReference type="InterPro" id="IPR005119">
    <property type="entry name" value="LysR_subst-bd"/>
</dbReference>